<proteinExistence type="predicted"/>
<dbReference type="EMBL" id="AAKSZQ010000022">
    <property type="protein sequence ID" value="ECV1060045.1"/>
    <property type="molecule type" value="Genomic_DNA"/>
</dbReference>
<gene>
    <name evidence="2" type="primary">pseH</name>
    <name evidence="2" type="ORF">F2N15_07575</name>
</gene>
<evidence type="ECO:0000313" key="2">
    <source>
        <dbReference type="EMBL" id="ECV1060045.1"/>
    </source>
</evidence>
<dbReference type="SUPFAM" id="SSF53328">
    <property type="entry name" value="Formyltransferase"/>
    <property type="match status" value="1"/>
</dbReference>
<dbReference type="Gene3D" id="3.40.50.170">
    <property type="entry name" value="Formyl transferase, N-terminal domain"/>
    <property type="match status" value="1"/>
</dbReference>
<accession>A0A6C7ULR0</accession>
<dbReference type="NCBIfam" id="TIGR03585">
    <property type="entry name" value="PseH"/>
    <property type="match status" value="1"/>
</dbReference>
<dbReference type="PANTHER" id="PTHR11138">
    <property type="entry name" value="METHIONYL-TRNA FORMYLTRANSFERASE"/>
    <property type="match status" value="1"/>
</dbReference>
<keyword evidence="2" id="KW-0808">Transferase</keyword>
<dbReference type="EC" id="2.3.1.202" evidence="2"/>
<dbReference type="InterPro" id="IPR002376">
    <property type="entry name" value="Formyl_transf_N"/>
</dbReference>
<dbReference type="GO" id="GO:0016747">
    <property type="term" value="F:acyltransferase activity, transferring groups other than amino-acyl groups"/>
    <property type="evidence" value="ECO:0007669"/>
    <property type="project" value="InterPro"/>
</dbReference>
<reference evidence="2" key="1">
    <citation type="submission" date="2019-09" db="EMBL/GenBank/DDBJ databases">
        <authorList>
            <consortium name="GenomeTrakr network: Whole genome sequencing for foodborne pathogen traceback"/>
        </authorList>
    </citation>
    <scope>NUCLEOTIDE SEQUENCE</scope>
    <source>
        <strain evidence="2">TTU_586</strain>
    </source>
</reference>
<dbReference type="AlphaFoldDB" id="A0A6C7ULR0"/>
<dbReference type="PROSITE" id="PS51186">
    <property type="entry name" value="GNAT"/>
    <property type="match status" value="1"/>
</dbReference>
<dbReference type="InterPro" id="IPR020036">
    <property type="entry name" value="PseH"/>
</dbReference>
<dbReference type="GO" id="GO:0004479">
    <property type="term" value="F:methionyl-tRNA formyltransferase activity"/>
    <property type="evidence" value="ECO:0007669"/>
    <property type="project" value="TreeGrafter"/>
</dbReference>
<dbReference type="SUPFAM" id="SSF55729">
    <property type="entry name" value="Acyl-CoA N-acyltransferases (Nat)"/>
    <property type="match status" value="1"/>
</dbReference>
<dbReference type="InterPro" id="IPR000182">
    <property type="entry name" value="GNAT_dom"/>
</dbReference>
<protein>
    <submittedName>
        <fullName evidence="2">UDP-4-amino-4, 6-dideoxy-N-acetyl-beta-L-altrosamine N-acetyltransferase</fullName>
        <ecNumber evidence="2">2.3.1.202</ecNumber>
    </submittedName>
</protein>
<dbReference type="InterPro" id="IPR016181">
    <property type="entry name" value="Acyl_CoA_acyltransferase"/>
</dbReference>
<keyword evidence="2" id="KW-0012">Acyltransferase</keyword>
<sequence length="374" mass="44378">MKIAILTSPNQWFIPYAKELNQQIENSKLFYSHIEVFNFDIVFILSYHKIIDKNFLKHNKHNIVIHASNLPQGKGWAPLFHQVIEGKNEITFSLFKVDDKVNNGDIYLQKNLKLNGLESYEDLKEKQARFTLNMCLEFLKLYPNIQAKKQVGKESFYPKRSPKDSELDINKSLNEQFNLLRIASNEDFPAFFYKDGKKFILKIYLDSMKGNKALILILQNYTHLSNKTKEKLRFYRNHLEVKKYLYTTHYISKQEHKKFIQKLKKTDKKSYFCVSCNKQILGSINFFTANKTVEFGFYANPYSRLNGLGRILEQIIIYYSFNILYCSDIYLEAFQENSQIINLHKKFGFKEICFKNKKIIKMKLNIKGLYNERN</sequence>
<comment type="caution">
    <text evidence="2">The sequence shown here is derived from an EMBL/GenBank/DDBJ whole genome shotgun (WGS) entry which is preliminary data.</text>
</comment>
<feature type="domain" description="N-acetyltransferase" evidence="1">
    <location>
        <begin position="216"/>
        <end position="367"/>
    </location>
</feature>
<dbReference type="Pfam" id="PF00551">
    <property type="entry name" value="Formyl_trans_N"/>
    <property type="match status" value="1"/>
</dbReference>
<evidence type="ECO:0000259" key="1">
    <source>
        <dbReference type="PROSITE" id="PS51186"/>
    </source>
</evidence>
<dbReference type="InterPro" id="IPR036477">
    <property type="entry name" value="Formyl_transf_N_sf"/>
</dbReference>
<dbReference type="PANTHER" id="PTHR11138:SF5">
    <property type="entry name" value="METHIONYL-TRNA FORMYLTRANSFERASE, MITOCHONDRIAL"/>
    <property type="match status" value="1"/>
</dbReference>
<name>A0A6C7ULR0_CAMJU</name>
<dbReference type="Gene3D" id="3.40.630.30">
    <property type="match status" value="1"/>
</dbReference>
<dbReference type="Pfam" id="PF00583">
    <property type="entry name" value="Acetyltransf_1"/>
    <property type="match status" value="1"/>
</dbReference>
<organism evidence="2">
    <name type="scientific">Campylobacter jejuni</name>
    <dbReference type="NCBI Taxonomy" id="197"/>
    <lineage>
        <taxon>Bacteria</taxon>
        <taxon>Pseudomonadati</taxon>
        <taxon>Campylobacterota</taxon>
        <taxon>Epsilonproteobacteria</taxon>
        <taxon>Campylobacterales</taxon>
        <taxon>Campylobacteraceae</taxon>
        <taxon>Campylobacter</taxon>
    </lineage>
</organism>